<protein>
    <submittedName>
        <fullName evidence="1">Uncharacterized protein</fullName>
    </submittedName>
</protein>
<evidence type="ECO:0000313" key="2">
    <source>
        <dbReference type="Proteomes" id="UP000195975"/>
    </source>
</evidence>
<proteinExistence type="predicted"/>
<organism evidence="1 2">
    <name type="scientific">Parabacteroides johnsonii</name>
    <dbReference type="NCBI Taxonomy" id="387661"/>
    <lineage>
        <taxon>Bacteria</taxon>
        <taxon>Pseudomonadati</taxon>
        <taxon>Bacteroidota</taxon>
        <taxon>Bacteroidia</taxon>
        <taxon>Bacteroidales</taxon>
        <taxon>Tannerellaceae</taxon>
        <taxon>Parabacteroides</taxon>
    </lineage>
</organism>
<gene>
    <name evidence="1" type="ORF">B5F96_05180</name>
</gene>
<dbReference type="AlphaFoldDB" id="A0A9Q5STK7"/>
<dbReference type="EMBL" id="NFIJ01000003">
    <property type="protein sequence ID" value="OUO06429.1"/>
    <property type="molecule type" value="Genomic_DNA"/>
</dbReference>
<dbReference type="Proteomes" id="UP000195975">
    <property type="component" value="Unassembled WGS sequence"/>
</dbReference>
<evidence type="ECO:0000313" key="1">
    <source>
        <dbReference type="EMBL" id="OUO06429.1"/>
    </source>
</evidence>
<accession>A0A9Q5STK7</accession>
<name>A0A9Q5STK7_9BACT</name>
<sequence>MASLYFLLMIQIYGIFASARLTERTTVLKITFLLNFDAVALEERFCRDALYTKYNIPLKKAILHSQFIFCSL</sequence>
<comment type="caution">
    <text evidence="1">The sequence shown here is derived from an EMBL/GenBank/DDBJ whole genome shotgun (WGS) entry which is preliminary data.</text>
</comment>
<reference evidence="2" key="1">
    <citation type="submission" date="2017-04" db="EMBL/GenBank/DDBJ databases">
        <title>Function of individual gut microbiota members based on whole genome sequencing of pure cultures obtained from chicken caecum.</title>
        <authorList>
            <person name="Medvecky M."/>
            <person name="Cejkova D."/>
            <person name="Polansky O."/>
            <person name="Karasova D."/>
            <person name="Kubasova T."/>
            <person name="Cizek A."/>
            <person name="Rychlik I."/>
        </authorList>
    </citation>
    <scope>NUCLEOTIDE SEQUENCE [LARGE SCALE GENOMIC DNA]</scope>
    <source>
        <strain evidence="2">An42</strain>
    </source>
</reference>